<accession>A0A0C9Q2K8</accession>
<organism evidence="2">
    <name type="scientific">Fopius arisanus</name>
    <dbReference type="NCBI Taxonomy" id="64838"/>
    <lineage>
        <taxon>Eukaryota</taxon>
        <taxon>Metazoa</taxon>
        <taxon>Ecdysozoa</taxon>
        <taxon>Arthropoda</taxon>
        <taxon>Hexapoda</taxon>
        <taxon>Insecta</taxon>
        <taxon>Pterygota</taxon>
        <taxon>Neoptera</taxon>
        <taxon>Endopterygota</taxon>
        <taxon>Hymenoptera</taxon>
        <taxon>Apocrita</taxon>
        <taxon>Ichneumonoidea</taxon>
        <taxon>Braconidae</taxon>
        <taxon>Opiinae</taxon>
        <taxon>Fopius</taxon>
    </lineage>
</organism>
<evidence type="ECO:0000256" key="1">
    <source>
        <dbReference type="SAM" id="Phobius"/>
    </source>
</evidence>
<evidence type="ECO:0000313" key="2">
    <source>
        <dbReference type="EMBL" id="JAG77995.1"/>
    </source>
</evidence>
<keyword evidence="1" id="KW-0812">Transmembrane</keyword>
<dbReference type="EMBL" id="GBYB01008228">
    <property type="protein sequence ID" value="JAG77995.1"/>
    <property type="molecule type" value="Transcribed_RNA"/>
</dbReference>
<keyword evidence="1" id="KW-0472">Membrane</keyword>
<protein>
    <submittedName>
        <fullName evidence="2">Tpx2 protein</fullName>
    </submittedName>
</protein>
<gene>
    <name evidence="2" type="primary">Tpx2</name>
    <name evidence="2" type="ORF">g.47149</name>
</gene>
<reference evidence="2" key="1">
    <citation type="submission" date="2015-01" db="EMBL/GenBank/DDBJ databases">
        <title>Transcriptome Assembly of Fopius arisanus.</title>
        <authorList>
            <person name="Geib S."/>
        </authorList>
    </citation>
    <scope>NUCLEOTIDE SEQUENCE</scope>
</reference>
<feature type="transmembrane region" description="Helical" evidence="1">
    <location>
        <begin position="67"/>
        <end position="85"/>
    </location>
</feature>
<dbReference type="AlphaFoldDB" id="A0A0C9Q2K8"/>
<sequence length="99" mass="11004">MTSVSGSVEPVEKEVKVKESVTLGDKRCEKSTGDAVKGTTVAPGVPPARVKKIPIILPVAVRSPSHQIIIIIAILFFYDYLWIVMSRFTKENNFFLLEK</sequence>
<keyword evidence="1" id="KW-1133">Transmembrane helix</keyword>
<name>A0A0C9Q2K8_9HYME</name>
<proteinExistence type="predicted"/>